<keyword evidence="2" id="KW-1133">Transmembrane helix</keyword>
<dbReference type="EMBL" id="QUOV01000001">
    <property type="protein sequence ID" value="REL37034.1"/>
    <property type="molecule type" value="Genomic_DNA"/>
</dbReference>
<organism evidence="3 4">
    <name type="scientific">Thalassotalea euphylliae</name>
    <dbReference type="NCBI Taxonomy" id="1655234"/>
    <lineage>
        <taxon>Bacteria</taxon>
        <taxon>Pseudomonadati</taxon>
        <taxon>Pseudomonadota</taxon>
        <taxon>Gammaproteobacteria</taxon>
        <taxon>Alteromonadales</taxon>
        <taxon>Colwelliaceae</taxon>
        <taxon>Thalassotalea</taxon>
    </lineage>
</organism>
<name>A0A3E0UKE3_9GAMM</name>
<evidence type="ECO:0000313" key="3">
    <source>
        <dbReference type="EMBL" id="REL37034.1"/>
    </source>
</evidence>
<proteinExistence type="predicted"/>
<feature type="transmembrane region" description="Helical" evidence="2">
    <location>
        <begin position="24"/>
        <end position="46"/>
    </location>
</feature>
<comment type="caution">
    <text evidence="3">The sequence shown here is derived from an EMBL/GenBank/DDBJ whole genome shotgun (WGS) entry which is preliminary data.</text>
</comment>
<feature type="region of interest" description="Disordered" evidence="1">
    <location>
        <begin position="563"/>
        <end position="582"/>
    </location>
</feature>
<gene>
    <name evidence="3" type="ORF">DXX92_17895</name>
</gene>
<protein>
    <submittedName>
        <fullName evidence="3">Uncharacterized protein</fullName>
    </submittedName>
</protein>
<evidence type="ECO:0000256" key="2">
    <source>
        <dbReference type="SAM" id="Phobius"/>
    </source>
</evidence>
<evidence type="ECO:0000256" key="1">
    <source>
        <dbReference type="SAM" id="MobiDB-lite"/>
    </source>
</evidence>
<dbReference type="Proteomes" id="UP000256999">
    <property type="component" value="Unassembled WGS sequence"/>
</dbReference>
<keyword evidence="2" id="KW-0812">Transmembrane</keyword>
<accession>A0A3E0UKE3</accession>
<feature type="transmembrane region" description="Helical" evidence="2">
    <location>
        <begin position="303"/>
        <end position="323"/>
    </location>
</feature>
<dbReference type="AlphaFoldDB" id="A0A3E0UKE3"/>
<reference evidence="3 4" key="1">
    <citation type="submission" date="2018-08" db="EMBL/GenBank/DDBJ databases">
        <title>Thalassotalea euphylliae genome.</title>
        <authorList>
            <person name="Summers S."/>
            <person name="Rice S.A."/>
            <person name="Freckelton M.L."/>
            <person name="Nedved B.T."/>
            <person name="Hadfield M.G."/>
        </authorList>
    </citation>
    <scope>NUCLEOTIDE SEQUENCE [LARGE SCALE GENOMIC DNA]</scope>
    <source>
        <strain evidence="3 4">H2</strain>
    </source>
</reference>
<keyword evidence="2" id="KW-0472">Membrane</keyword>
<sequence length="1218" mass="135205">MIGFINMTEIAYTKPITAKKLNSLWLIALFFLLLSIALITASFSIVQHSSDQLREQHLPNVYRTNDQLIISNQLLVAVNSLNRHSPSPQIVEQHQAWLTVAEPAMKSLVKSGQKFPKLSALVNYEKATLIRLSDSAKRNIKLTQLAIERTDVALTMLASQTPQPNMALNSALLLLKASLQDTVEQPFPATQSSIKAQVEQLSQWLFLQTENQTSSSDELLTNAVKLVVGIFTTEHALFGKWQGQQRLYSLFQQQIDAAIVELNRYQAQLSKQAALTMKNINASNSVTAAVAGYSVSIPLKPELAVWLMAAALLFFVIASLLLYRLHRRHHARLDQLVSFTTTVLADNDGTYLQRAIEESKHNAVTERQQEVAKAITARLNNTYSAQFVESLTTAQQKQWQQLAQCAATWQWSFESGLISLSEHIDSAALFASEIVPERSLSKFALRRLVGKQNFHTLASSVRKIESQEVNEQSQLSSVENVLLVFSEELFVDVAICKESGKWSGTCTDCSIVYREINQLKAQISVQKESLEQQRSSTLKGSHSDYQVLSKMLIQGLLQSQNSMLSETHGHPQSSHLPSHQTSHQLPYLPSYDKAINRALKRLNELQIMAQLATEQRVRMPQDINISQLNAAINGNLARENAARKNNVVICQTANVWHKVHLDTGLYSRLIEGFCNLMLAGLHKQELLITLSVADQARGQQTWQLSFSLLDLAGNSTEHANFDQSPIAELMKDLASENSHDTAYCQKLLRALHGRLVAINQGQMQSAAPDHTMSSSKTIKADKLALELVLSFPVAIIENATKHQVDTSLSLTQVLVLTSSFAQRERITQYLTSAKAECRLVDNIDTLKAQCSEFAIKQKAIDAVVVGGDFAAHHHVIQNSLALLPDKRRPTLTVIHKQQDDLAKIDLFSLADAWLTRDSLVHAISKGLKQKQSSNQLVSSNAISQHQFTHTSVELLLAVKQVDQHHALLSLLHWLGFQVTVAVDETSMLNQWRLGRFLVLINEFSASPVIELLAGKGISRGIFSIKGELGDQDETNTPEGTHQNEGEAPQHISAWQVNTVPAVFELEAWIQRLSPWLVSRKVAVSQHLSFSALASTGQLNELLPAAFDIDVYAKNQGSAELAAFMLDDYVNELIGHARMLTEQLKYADEQAILGTLKEVGVIANIMSAQGLSQLALQFEHVLKNNAIASTSGIISANTKRLLEQMKQEVLLIKQNAEAI</sequence>
<evidence type="ECO:0000313" key="4">
    <source>
        <dbReference type="Proteomes" id="UP000256999"/>
    </source>
</evidence>